<reference evidence="16 17" key="1">
    <citation type="submission" date="2022-06" db="EMBL/GenBank/DDBJ databases">
        <title>New Species of the Genus Actinoplanes, ActinopZanes ferrugineus.</title>
        <authorList>
            <person name="Ding P."/>
        </authorList>
    </citation>
    <scope>NUCLEOTIDE SEQUENCE [LARGE SCALE GENOMIC DNA]</scope>
    <source>
        <strain evidence="16 17">TRM88003</strain>
    </source>
</reference>
<evidence type="ECO:0000256" key="11">
    <source>
        <dbReference type="ARBA" id="ARBA00022989"/>
    </source>
</evidence>
<evidence type="ECO:0000259" key="15">
    <source>
        <dbReference type="PROSITE" id="PS50109"/>
    </source>
</evidence>
<dbReference type="Pfam" id="PF02702">
    <property type="entry name" value="KdpD"/>
    <property type="match status" value="1"/>
</dbReference>
<comment type="catalytic activity">
    <reaction evidence="1">
        <text>ATP + protein L-histidine = ADP + protein N-phospho-L-histidine.</text>
        <dbReference type="EC" id="2.7.13.3"/>
    </reaction>
</comment>
<comment type="caution">
    <text evidence="16">The sequence shown here is derived from an EMBL/GenBank/DDBJ whole genome shotgun (WGS) entry which is preliminary data.</text>
</comment>
<evidence type="ECO:0000313" key="17">
    <source>
        <dbReference type="Proteomes" id="UP001523369"/>
    </source>
</evidence>
<evidence type="ECO:0000256" key="13">
    <source>
        <dbReference type="ARBA" id="ARBA00023136"/>
    </source>
</evidence>
<evidence type="ECO:0000256" key="5">
    <source>
        <dbReference type="ARBA" id="ARBA00022553"/>
    </source>
</evidence>
<organism evidence="16 17">
    <name type="scientific">Paractinoplanes aksuensis</name>
    <dbReference type="NCBI Taxonomy" id="2939490"/>
    <lineage>
        <taxon>Bacteria</taxon>
        <taxon>Bacillati</taxon>
        <taxon>Actinomycetota</taxon>
        <taxon>Actinomycetes</taxon>
        <taxon>Micromonosporales</taxon>
        <taxon>Micromonosporaceae</taxon>
        <taxon>Paractinoplanes</taxon>
    </lineage>
</organism>
<keyword evidence="11 14" id="KW-1133">Transmembrane helix</keyword>
<dbReference type="InterPro" id="IPR003661">
    <property type="entry name" value="HisK_dim/P_dom"/>
</dbReference>
<keyword evidence="9 16" id="KW-0418">Kinase</keyword>
<dbReference type="PRINTS" id="PR00344">
    <property type="entry name" value="BCTRLSENSOR"/>
</dbReference>
<dbReference type="RefSeq" id="WP_253243495.1">
    <property type="nucleotide sequence ID" value="NZ_JAMYJR010000059.1"/>
</dbReference>
<dbReference type="InterPro" id="IPR025201">
    <property type="entry name" value="KdpD_TM"/>
</dbReference>
<dbReference type="PANTHER" id="PTHR45569:SF1">
    <property type="entry name" value="SENSOR PROTEIN KDPD"/>
    <property type="match status" value="1"/>
</dbReference>
<dbReference type="Proteomes" id="UP001523369">
    <property type="component" value="Unassembled WGS sequence"/>
</dbReference>
<dbReference type="CDD" id="cd00075">
    <property type="entry name" value="HATPase"/>
    <property type="match status" value="1"/>
</dbReference>
<dbReference type="EMBL" id="JAMYJR010000059">
    <property type="protein sequence ID" value="MCO8277482.1"/>
    <property type="molecule type" value="Genomic_DNA"/>
</dbReference>
<dbReference type="InterPro" id="IPR006016">
    <property type="entry name" value="UspA"/>
</dbReference>
<feature type="transmembrane region" description="Helical" evidence="14">
    <location>
        <begin position="409"/>
        <end position="436"/>
    </location>
</feature>
<dbReference type="SUPFAM" id="SSF52402">
    <property type="entry name" value="Adenine nucleotide alpha hydrolases-like"/>
    <property type="match status" value="1"/>
</dbReference>
<dbReference type="InterPro" id="IPR003852">
    <property type="entry name" value="Sig_transdc_His_kinase_KdpD_N"/>
</dbReference>
<dbReference type="SMART" id="SM00387">
    <property type="entry name" value="HATPase_c"/>
    <property type="match status" value="1"/>
</dbReference>
<keyword evidence="17" id="KW-1185">Reference proteome</keyword>
<keyword evidence="5" id="KW-0597">Phosphoprotein</keyword>
<dbReference type="Pfam" id="PF13493">
    <property type="entry name" value="DUF4118"/>
    <property type="match status" value="1"/>
</dbReference>
<dbReference type="Gene3D" id="3.40.50.300">
    <property type="entry name" value="P-loop containing nucleotide triphosphate hydrolases"/>
    <property type="match status" value="1"/>
</dbReference>
<evidence type="ECO:0000256" key="8">
    <source>
        <dbReference type="ARBA" id="ARBA00022741"/>
    </source>
</evidence>
<evidence type="ECO:0000256" key="14">
    <source>
        <dbReference type="SAM" id="Phobius"/>
    </source>
</evidence>
<keyword evidence="6" id="KW-0808">Transferase</keyword>
<comment type="subcellular location">
    <subcellularLocation>
        <location evidence="3">Cell membrane</location>
    </subcellularLocation>
    <subcellularLocation>
        <location evidence="2">Membrane</location>
        <topology evidence="2">Multi-pass membrane protein</topology>
    </subcellularLocation>
</comment>
<dbReference type="Pfam" id="PF02518">
    <property type="entry name" value="HATPase_c"/>
    <property type="match status" value="1"/>
</dbReference>
<dbReference type="InterPro" id="IPR004358">
    <property type="entry name" value="Sig_transdc_His_kin-like_C"/>
</dbReference>
<dbReference type="CDD" id="cd00082">
    <property type="entry name" value="HisKA"/>
    <property type="match status" value="1"/>
</dbReference>
<evidence type="ECO:0000313" key="16">
    <source>
        <dbReference type="EMBL" id="MCO8277482.1"/>
    </source>
</evidence>
<keyword evidence="10" id="KW-0067">ATP-binding</keyword>
<dbReference type="GO" id="GO:0016301">
    <property type="term" value="F:kinase activity"/>
    <property type="evidence" value="ECO:0007669"/>
    <property type="project" value="UniProtKB-KW"/>
</dbReference>
<dbReference type="SMART" id="SM00388">
    <property type="entry name" value="HisKA"/>
    <property type="match status" value="1"/>
</dbReference>
<evidence type="ECO:0000256" key="12">
    <source>
        <dbReference type="ARBA" id="ARBA00023012"/>
    </source>
</evidence>
<evidence type="ECO:0000256" key="10">
    <source>
        <dbReference type="ARBA" id="ARBA00022840"/>
    </source>
</evidence>
<dbReference type="Gene3D" id="1.10.287.130">
    <property type="match status" value="1"/>
</dbReference>
<dbReference type="Gene3D" id="3.30.565.10">
    <property type="entry name" value="Histidine kinase-like ATPase, C-terminal domain"/>
    <property type="match status" value="1"/>
</dbReference>
<dbReference type="InterPro" id="IPR038318">
    <property type="entry name" value="KdpD_sf"/>
</dbReference>
<evidence type="ECO:0000256" key="2">
    <source>
        <dbReference type="ARBA" id="ARBA00004141"/>
    </source>
</evidence>
<name>A0ABT1E2X9_9ACTN</name>
<feature type="transmembrane region" description="Helical" evidence="14">
    <location>
        <begin position="378"/>
        <end position="397"/>
    </location>
</feature>
<protein>
    <recommendedName>
        <fullName evidence="4">histidine kinase</fullName>
        <ecNumber evidence="4">2.7.13.3</ecNumber>
    </recommendedName>
</protein>
<dbReference type="Pfam" id="PF00512">
    <property type="entry name" value="HisKA"/>
    <property type="match status" value="1"/>
</dbReference>
<keyword evidence="12" id="KW-0902">Two-component regulatory system</keyword>
<dbReference type="InterPro" id="IPR036097">
    <property type="entry name" value="HisK_dim/P_sf"/>
</dbReference>
<dbReference type="InterPro" id="IPR005467">
    <property type="entry name" value="His_kinase_dom"/>
</dbReference>
<keyword evidence="8" id="KW-0547">Nucleotide-binding</keyword>
<feature type="transmembrane region" description="Helical" evidence="14">
    <location>
        <begin position="456"/>
        <end position="473"/>
    </location>
</feature>
<keyword evidence="13 14" id="KW-0472">Membrane</keyword>
<dbReference type="Pfam" id="PF00582">
    <property type="entry name" value="Usp"/>
    <property type="match status" value="1"/>
</dbReference>
<keyword evidence="7 14" id="KW-0812">Transmembrane</keyword>
<dbReference type="InterPro" id="IPR052023">
    <property type="entry name" value="Histidine_kinase_KdpD"/>
</dbReference>
<evidence type="ECO:0000256" key="3">
    <source>
        <dbReference type="ARBA" id="ARBA00004236"/>
    </source>
</evidence>
<dbReference type="Gene3D" id="1.20.120.620">
    <property type="entry name" value="Backbone structure of the membrane domain of e. Coli histidine kinase receptor kdpd"/>
    <property type="match status" value="1"/>
</dbReference>
<dbReference type="InterPro" id="IPR003594">
    <property type="entry name" value="HATPase_dom"/>
</dbReference>
<evidence type="ECO:0000256" key="9">
    <source>
        <dbReference type="ARBA" id="ARBA00022777"/>
    </source>
</evidence>
<dbReference type="SUPFAM" id="SSF47384">
    <property type="entry name" value="Homodimeric domain of signal transducing histidine kinase"/>
    <property type="match status" value="1"/>
</dbReference>
<evidence type="ECO:0000256" key="4">
    <source>
        <dbReference type="ARBA" id="ARBA00012438"/>
    </source>
</evidence>
<dbReference type="SUPFAM" id="SSF52540">
    <property type="entry name" value="P-loop containing nucleoside triphosphate hydrolases"/>
    <property type="match status" value="1"/>
</dbReference>
<dbReference type="InterPro" id="IPR036890">
    <property type="entry name" value="HATPase_C_sf"/>
</dbReference>
<feature type="domain" description="Histidine kinase" evidence="15">
    <location>
        <begin position="612"/>
        <end position="825"/>
    </location>
</feature>
<dbReference type="PROSITE" id="PS50109">
    <property type="entry name" value="HIS_KIN"/>
    <property type="match status" value="1"/>
</dbReference>
<dbReference type="InterPro" id="IPR014729">
    <property type="entry name" value="Rossmann-like_a/b/a_fold"/>
</dbReference>
<evidence type="ECO:0000256" key="7">
    <source>
        <dbReference type="ARBA" id="ARBA00022692"/>
    </source>
</evidence>
<evidence type="ECO:0000256" key="6">
    <source>
        <dbReference type="ARBA" id="ARBA00022679"/>
    </source>
</evidence>
<accession>A0ABT1E2X9</accession>
<dbReference type="PANTHER" id="PTHR45569">
    <property type="entry name" value="SENSOR PROTEIN KDPD"/>
    <property type="match status" value="1"/>
</dbReference>
<proteinExistence type="predicted"/>
<gene>
    <name evidence="16" type="ORF">M1L60_43575</name>
</gene>
<sequence>MARGELRIYLGAAPGVGKTYTMLEEAHRRAERGTDVVVAFVETHGRRHTEAMVGDLEVLPRTELRYRGAGFTEMDLDAVLARKPELAVVDEFAHTNVPGARNAKRWQDVRELLDAGISVLTTVNVQHLESLNDVVAQITGAQQRETVPDAVVRAAEQVELVDMTPEALRRRMAHGNIYRPEKIDAALGNYFRTGNLTALRELALLWLADKVEDQLDKYRADHKIDATWETRERVVVALTGGPEGDTLIRRAARIAARTKGADLMAVHVARNDGLAGADPATLARQRVLVESLGGSYHQVVGSDVPRALLDFARAVNATQIVLGASSRGRFAQLFSAGVGVTTTALSGSIDVHLVTHELAGQGRRARRSGAALSRGRRVAGFLTVLLGFPVLTGLLAIGRGLSLTNDILLFLAAVVGVALIGGLWPALLAAVGSSLLLNWFFTPPVGRFTIAEGENLLALGIFVVVALAVSWVVDTAARTTRQAAEAGADAQTLSAVAGSVLRGERPLMALLERLRETFTLDSVTLLDQGVVVAEVGQPVCTRPAEADAEVKGDDDITMLLKGRPLEASDRRIVEAFAAQATLALRQERLTAEAATAKPLAEADRMRTALLAAVSHDLRTPLASAKASVASLRSADVHFDDEDRAALLETADESLDRLTRLVTNLLDMSRLQAGALGVAPIDIGADEIVPHALDDLGPAGHDVRLHIPDDLPDLRADPGLLERVIVNLTANALRHSPPGRPPVITASTLGGLVEIRVVDHGPGIPEDRRDDVFLPFQRLGDRDNHTGVGLGLALSRGLTEAMGGTLTPDETAGGGLTMIISLPAADPS</sequence>
<dbReference type="InterPro" id="IPR027417">
    <property type="entry name" value="P-loop_NTPase"/>
</dbReference>
<dbReference type="Gene3D" id="3.40.50.620">
    <property type="entry name" value="HUPs"/>
    <property type="match status" value="1"/>
</dbReference>
<dbReference type="SUPFAM" id="SSF55874">
    <property type="entry name" value="ATPase domain of HSP90 chaperone/DNA topoisomerase II/histidine kinase"/>
    <property type="match status" value="1"/>
</dbReference>
<dbReference type="EC" id="2.7.13.3" evidence="4"/>
<evidence type="ECO:0000256" key="1">
    <source>
        <dbReference type="ARBA" id="ARBA00000085"/>
    </source>
</evidence>